<dbReference type="AlphaFoldDB" id="A0A399F2J3"/>
<name>A0A399F2J3_9DEIN</name>
<evidence type="ECO:0000256" key="4">
    <source>
        <dbReference type="ARBA" id="ARBA00022692"/>
    </source>
</evidence>
<dbReference type="Gene3D" id="1.10.3720.10">
    <property type="entry name" value="MetI-like"/>
    <property type="match status" value="1"/>
</dbReference>
<feature type="transmembrane region" description="Helical" evidence="7">
    <location>
        <begin position="242"/>
        <end position="265"/>
    </location>
</feature>
<dbReference type="GO" id="GO:0005886">
    <property type="term" value="C:plasma membrane"/>
    <property type="evidence" value="ECO:0007669"/>
    <property type="project" value="UniProtKB-SubCell"/>
</dbReference>
<keyword evidence="10" id="KW-1185">Reference proteome</keyword>
<organism evidence="9 10">
    <name type="scientific">Calidithermus terrae</name>
    <dbReference type="NCBI Taxonomy" id="1408545"/>
    <lineage>
        <taxon>Bacteria</taxon>
        <taxon>Thermotogati</taxon>
        <taxon>Deinococcota</taxon>
        <taxon>Deinococci</taxon>
        <taxon>Thermales</taxon>
        <taxon>Thermaceae</taxon>
        <taxon>Calidithermus</taxon>
    </lineage>
</organism>
<proteinExistence type="inferred from homology"/>
<evidence type="ECO:0000256" key="3">
    <source>
        <dbReference type="ARBA" id="ARBA00022475"/>
    </source>
</evidence>
<dbReference type="EMBL" id="QXDL01000001">
    <property type="protein sequence ID" value="RIH90967.1"/>
    <property type="molecule type" value="Genomic_DNA"/>
</dbReference>
<dbReference type="PROSITE" id="PS50928">
    <property type="entry name" value="ABC_TM1"/>
    <property type="match status" value="1"/>
</dbReference>
<keyword evidence="3" id="KW-1003">Cell membrane</keyword>
<evidence type="ECO:0000256" key="2">
    <source>
        <dbReference type="ARBA" id="ARBA00022448"/>
    </source>
</evidence>
<keyword evidence="6 7" id="KW-0472">Membrane</keyword>
<comment type="similarity">
    <text evidence="7">Belongs to the binding-protein-dependent transport system permease family.</text>
</comment>
<dbReference type="PANTHER" id="PTHR43744">
    <property type="entry name" value="ABC TRANSPORTER PERMEASE PROTEIN MG189-RELATED-RELATED"/>
    <property type="match status" value="1"/>
</dbReference>
<comment type="caution">
    <text evidence="9">The sequence shown here is derived from an EMBL/GenBank/DDBJ whole genome shotgun (WGS) entry which is preliminary data.</text>
</comment>
<keyword evidence="4 7" id="KW-0812">Transmembrane</keyword>
<comment type="subcellular location">
    <subcellularLocation>
        <location evidence="1 7">Cell membrane</location>
        <topology evidence="1 7">Multi-pass membrane protein</topology>
    </subcellularLocation>
</comment>
<keyword evidence="2 7" id="KW-0813">Transport</keyword>
<dbReference type="CDD" id="cd06261">
    <property type="entry name" value="TM_PBP2"/>
    <property type="match status" value="1"/>
</dbReference>
<evidence type="ECO:0000256" key="6">
    <source>
        <dbReference type="ARBA" id="ARBA00023136"/>
    </source>
</evidence>
<reference evidence="9 10" key="1">
    <citation type="submission" date="2018-08" db="EMBL/GenBank/DDBJ databases">
        <title>Meiothermus terrae DSM 26712 genome sequencing project.</title>
        <authorList>
            <person name="Da Costa M.S."/>
            <person name="Albuquerque L."/>
            <person name="Raposo P."/>
            <person name="Froufe H.J.C."/>
            <person name="Barroso C.S."/>
            <person name="Egas C."/>
        </authorList>
    </citation>
    <scope>NUCLEOTIDE SEQUENCE [LARGE SCALE GENOMIC DNA]</scope>
    <source>
        <strain evidence="9 10">DSM 26712</strain>
    </source>
</reference>
<evidence type="ECO:0000259" key="8">
    <source>
        <dbReference type="PROSITE" id="PS50928"/>
    </source>
</evidence>
<dbReference type="Pfam" id="PF00528">
    <property type="entry name" value="BPD_transp_1"/>
    <property type="match status" value="1"/>
</dbReference>
<evidence type="ECO:0000256" key="7">
    <source>
        <dbReference type="RuleBase" id="RU363032"/>
    </source>
</evidence>
<dbReference type="OrthoDB" id="26902at2"/>
<keyword evidence="5 7" id="KW-1133">Transmembrane helix</keyword>
<gene>
    <name evidence="9" type="primary">araQ_1</name>
    <name evidence="9" type="ORF">Mterra_00045</name>
</gene>
<dbReference type="InterPro" id="IPR000515">
    <property type="entry name" value="MetI-like"/>
</dbReference>
<feature type="domain" description="ABC transmembrane type-1" evidence="8">
    <location>
        <begin position="72"/>
        <end position="265"/>
    </location>
</feature>
<dbReference type="GO" id="GO:0055085">
    <property type="term" value="P:transmembrane transport"/>
    <property type="evidence" value="ECO:0007669"/>
    <property type="project" value="InterPro"/>
</dbReference>
<feature type="transmembrane region" description="Helical" evidence="7">
    <location>
        <begin position="182"/>
        <end position="204"/>
    </location>
</feature>
<dbReference type="SUPFAM" id="SSF161098">
    <property type="entry name" value="MetI-like"/>
    <property type="match status" value="1"/>
</dbReference>
<dbReference type="Proteomes" id="UP000265715">
    <property type="component" value="Unassembled WGS sequence"/>
</dbReference>
<sequence length="280" mass="30950">MRTPSRLARALSALQGLAALGAGFVVLLPLAYSFLVSLATPAEAFVGRLVPATPHWENYLSAWNAVPFGRYYLNTLVFALVSTFAAVFSSILAAYAFARLQFPLQNLFFALFLATLMIPGHLTLIPNYLTLARLDLLDTFWALILPLVGNGYAVFLLRQQFRALPREIDESARIDGAGSWTILWRLVVPLSLPAIATTALFTLISRWNAYLWPLIATDSDATRTVQIGLARLMARSVEESAANWPVILAGSWIVLLPTLTFFLLADRLLLRFARLGALLR</sequence>
<dbReference type="InterPro" id="IPR035906">
    <property type="entry name" value="MetI-like_sf"/>
</dbReference>
<accession>A0A399F2J3</accession>
<feature type="transmembrane region" description="Helical" evidence="7">
    <location>
        <begin position="107"/>
        <end position="128"/>
    </location>
</feature>
<feature type="transmembrane region" description="Helical" evidence="7">
    <location>
        <begin position="71"/>
        <end position="95"/>
    </location>
</feature>
<protein>
    <submittedName>
        <fullName evidence="9">L-arabinose transport system permease protein AraQ</fullName>
    </submittedName>
</protein>
<dbReference type="RefSeq" id="WP_027892721.1">
    <property type="nucleotide sequence ID" value="NZ_QXDL01000001.1"/>
</dbReference>
<dbReference type="PANTHER" id="PTHR43744:SF12">
    <property type="entry name" value="ABC TRANSPORTER PERMEASE PROTEIN MG189-RELATED"/>
    <property type="match status" value="1"/>
</dbReference>
<evidence type="ECO:0000313" key="9">
    <source>
        <dbReference type="EMBL" id="RIH90967.1"/>
    </source>
</evidence>
<evidence type="ECO:0000313" key="10">
    <source>
        <dbReference type="Proteomes" id="UP000265715"/>
    </source>
</evidence>
<evidence type="ECO:0000256" key="1">
    <source>
        <dbReference type="ARBA" id="ARBA00004651"/>
    </source>
</evidence>
<evidence type="ECO:0000256" key="5">
    <source>
        <dbReference type="ARBA" id="ARBA00022989"/>
    </source>
</evidence>
<feature type="transmembrane region" description="Helical" evidence="7">
    <location>
        <begin position="140"/>
        <end position="157"/>
    </location>
</feature>